<keyword evidence="8" id="KW-0902">Two-component regulatory system</keyword>
<keyword evidence="9" id="KW-0472">Membrane</keyword>
<keyword evidence="6 12" id="KW-0418">Kinase</keyword>
<sequence length="266" mass="30331">MLSDREPLLPQEKLLIVYFIAVLLFFAVFAIVFVVAFQRRKNKFLKERYEAEKRYQRELADSQIEIQEQTLKNIAWELHDNVGQLLSVANIQLNVLLNSTPATYHGQIQETKGIVQESVQEIRSLSKVLNNDVVLKNGLLASLNVELDRFKRLGYLDASLKITGDIIPINSASEIIIFRILQEFLSNVLKHARASKLFVHLDYKEKTLEISANDDGIGFDTSLKTDSSGMETMMSRAVLINAEYKIISEIGKGTQLYLNYPYKSTK</sequence>
<proteinExistence type="predicted"/>
<accession>A0A137RLJ1</accession>
<dbReference type="RefSeq" id="WP_062618962.1">
    <property type="nucleotide sequence ID" value="NZ_JRWG01000001.1"/>
</dbReference>
<feature type="domain" description="Signal transduction histidine kinase subgroup 3 dimerisation and phosphoacceptor" evidence="11">
    <location>
        <begin position="73"/>
        <end position="130"/>
    </location>
</feature>
<dbReference type="SUPFAM" id="SSF55874">
    <property type="entry name" value="ATPase domain of HSP90 chaperone/DNA topoisomerase II/histidine kinase"/>
    <property type="match status" value="1"/>
</dbReference>
<dbReference type="OrthoDB" id="9760839at2"/>
<evidence type="ECO:0000313" key="12">
    <source>
        <dbReference type="EMBL" id="KXO01027.1"/>
    </source>
</evidence>
<evidence type="ECO:0000256" key="9">
    <source>
        <dbReference type="SAM" id="Phobius"/>
    </source>
</evidence>
<reference evidence="13" key="1">
    <citation type="submission" date="2014-10" db="EMBL/GenBank/DDBJ databases">
        <title>Genome sequencing of Vitellibacter sp. D-24.</title>
        <authorList>
            <person name="Thevarajoo S."/>
            <person name="Selvaratnam C."/>
            <person name="Goh K.M."/>
            <person name="Chong C.S."/>
        </authorList>
    </citation>
    <scope>NUCLEOTIDE SEQUENCE [LARGE SCALE GENOMIC DNA]</scope>
    <source>
        <strain evidence="13">D-24</strain>
    </source>
</reference>
<evidence type="ECO:0000256" key="3">
    <source>
        <dbReference type="ARBA" id="ARBA00022553"/>
    </source>
</evidence>
<dbReference type="GO" id="GO:0000155">
    <property type="term" value="F:phosphorelay sensor kinase activity"/>
    <property type="evidence" value="ECO:0007669"/>
    <property type="project" value="InterPro"/>
</dbReference>
<reference evidence="12 13" key="2">
    <citation type="journal article" date="2016" name="Int. J. Syst. Evol. Microbiol.">
        <title>Vitellibacter aquimaris sp. nov., a marine bacterium isolated from seawater.</title>
        <authorList>
            <person name="Thevarajoo S."/>
            <person name="Selvaratnam C."/>
            <person name="Goh K.M."/>
            <person name="Hong K.W."/>
            <person name="Chan X.Y."/>
            <person name="Chan K.G."/>
            <person name="Chong C.S."/>
        </authorList>
    </citation>
    <scope>NUCLEOTIDE SEQUENCE [LARGE SCALE GENOMIC DNA]</scope>
    <source>
        <strain evidence="12 13">D-24</strain>
    </source>
</reference>
<evidence type="ECO:0000256" key="8">
    <source>
        <dbReference type="ARBA" id="ARBA00023012"/>
    </source>
</evidence>
<dbReference type="InterPro" id="IPR036890">
    <property type="entry name" value="HATPase_C_sf"/>
</dbReference>
<evidence type="ECO:0000256" key="1">
    <source>
        <dbReference type="ARBA" id="ARBA00000085"/>
    </source>
</evidence>
<dbReference type="GO" id="GO:0046983">
    <property type="term" value="F:protein dimerization activity"/>
    <property type="evidence" value="ECO:0007669"/>
    <property type="project" value="InterPro"/>
</dbReference>
<keyword evidence="5" id="KW-0547">Nucleotide-binding</keyword>
<evidence type="ECO:0000259" key="11">
    <source>
        <dbReference type="Pfam" id="PF07730"/>
    </source>
</evidence>
<dbReference type="Gene3D" id="3.30.565.10">
    <property type="entry name" value="Histidine kinase-like ATPase, C-terminal domain"/>
    <property type="match status" value="1"/>
</dbReference>
<dbReference type="CDD" id="cd16917">
    <property type="entry name" value="HATPase_UhpB-NarQ-NarX-like"/>
    <property type="match status" value="1"/>
</dbReference>
<evidence type="ECO:0000256" key="6">
    <source>
        <dbReference type="ARBA" id="ARBA00022777"/>
    </source>
</evidence>
<dbReference type="InterPro" id="IPR050482">
    <property type="entry name" value="Sensor_HK_TwoCompSys"/>
</dbReference>
<evidence type="ECO:0000256" key="2">
    <source>
        <dbReference type="ARBA" id="ARBA00012438"/>
    </source>
</evidence>
<dbReference type="InterPro" id="IPR011712">
    <property type="entry name" value="Sig_transdc_His_kin_sub3_dim/P"/>
</dbReference>
<evidence type="ECO:0000256" key="5">
    <source>
        <dbReference type="ARBA" id="ARBA00022741"/>
    </source>
</evidence>
<name>A0A137RLJ1_9FLAO</name>
<dbReference type="GO" id="GO:0005524">
    <property type="term" value="F:ATP binding"/>
    <property type="evidence" value="ECO:0007669"/>
    <property type="project" value="UniProtKB-KW"/>
</dbReference>
<evidence type="ECO:0000313" key="13">
    <source>
        <dbReference type="Proteomes" id="UP000070138"/>
    </source>
</evidence>
<keyword evidence="3" id="KW-0597">Phosphoprotein</keyword>
<keyword evidence="7" id="KW-0067">ATP-binding</keyword>
<evidence type="ECO:0000256" key="4">
    <source>
        <dbReference type="ARBA" id="ARBA00022679"/>
    </source>
</evidence>
<comment type="caution">
    <text evidence="12">The sequence shown here is derived from an EMBL/GenBank/DDBJ whole genome shotgun (WGS) entry which is preliminary data.</text>
</comment>
<protein>
    <recommendedName>
        <fullName evidence="2">histidine kinase</fullName>
        <ecNumber evidence="2">2.7.13.3</ecNumber>
    </recommendedName>
</protein>
<dbReference type="Pfam" id="PF02518">
    <property type="entry name" value="HATPase_c"/>
    <property type="match status" value="1"/>
</dbReference>
<keyword evidence="9" id="KW-0812">Transmembrane</keyword>
<dbReference type="STRING" id="1548749.LS48_00680"/>
<dbReference type="AlphaFoldDB" id="A0A137RLJ1"/>
<comment type="catalytic activity">
    <reaction evidence="1">
        <text>ATP + protein L-histidine = ADP + protein N-phospho-L-histidine.</text>
        <dbReference type="EC" id="2.7.13.3"/>
    </reaction>
</comment>
<dbReference type="PANTHER" id="PTHR24421:SF10">
    <property type="entry name" value="NITRATE_NITRITE SENSOR PROTEIN NARQ"/>
    <property type="match status" value="1"/>
</dbReference>
<dbReference type="PANTHER" id="PTHR24421">
    <property type="entry name" value="NITRATE/NITRITE SENSOR PROTEIN NARX-RELATED"/>
    <property type="match status" value="1"/>
</dbReference>
<keyword evidence="13" id="KW-1185">Reference proteome</keyword>
<dbReference type="GO" id="GO:0016020">
    <property type="term" value="C:membrane"/>
    <property type="evidence" value="ECO:0007669"/>
    <property type="project" value="InterPro"/>
</dbReference>
<dbReference type="Pfam" id="PF07730">
    <property type="entry name" value="HisKA_3"/>
    <property type="match status" value="1"/>
</dbReference>
<dbReference type="Gene3D" id="1.20.5.1930">
    <property type="match status" value="1"/>
</dbReference>
<dbReference type="InterPro" id="IPR003594">
    <property type="entry name" value="HATPase_dom"/>
</dbReference>
<dbReference type="EC" id="2.7.13.3" evidence="2"/>
<keyword evidence="9" id="KW-1133">Transmembrane helix</keyword>
<dbReference type="EMBL" id="JRWG01000001">
    <property type="protein sequence ID" value="KXO01027.1"/>
    <property type="molecule type" value="Genomic_DNA"/>
</dbReference>
<dbReference type="Proteomes" id="UP000070138">
    <property type="component" value="Unassembled WGS sequence"/>
</dbReference>
<feature type="transmembrane region" description="Helical" evidence="9">
    <location>
        <begin position="15"/>
        <end position="37"/>
    </location>
</feature>
<evidence type="ECO:0000256" key="7">
    <source>
        <dbReference type="ARBA" id="ARBA00022840"/>
    </source>
</evidence>
<evidence type="ECO:0000259" key="10">
    <source>
        <dbReference type="Pfam" id="PF02518"/>
    </source>
</evidence>
<feature type="domain" description="Histidine kinase/HSP90-like ATPase" evidence="10">
    <location>
        <begin position="174"/>
        <end position="261"/>
    </location>
</feature>
<organism evidence="12 13">
    <name type="scientific">Aequorivita aquimaris</name>
    <dbReference type="NCBI Taxonomy" id="1548749"/>
    <lineage>
        <taxon>Bacteria</taxon>
        <taxon>Pseudomonadati</taxon>
        <taxon>Bacteroidota</taxon>
        <taxon>Flavobacteriia</taxon>
        <taxon>Flavobacteriales</taxon>
        <taxon>Flavobacteriaceae</taxon>
        <taxon>Aequorivita</taxon>
    </lineage>
</organism>
<keyword evidence="4" id="KW-0808">Transferase</keyword>
<gene>
    <name evidence="12" type="ORF">LS48_00680</name>
</gene>